<keyword evidence="18" id="KW-1185">Reference proteome</keyword>
<comment type="caution">
    <text evidence="13">Lacks conserved residue(s) required for the propagation of feature annotation.</text>
</comment>
<evidence type="ECO:0000256" key="2">
    <source>
        <dbReference type="ARBA" id="ARBA00022525"/>
    </source>
</evidence>
<dbReference type="InterPro" id="IPR024079">
    <property type="entry name" value="MetalloPept_cat_dom_sf"/>
</dbReference>
<dbReference type="InterPro" id="IPR017050">
    <property type="entry name" value="Metallopeptidase_nem"/>
</dbReference>
<evidence type="ECO:0000256" key="10">
    <source>
        <dbReference type="ARBA" id="ARBA00023157"/>
    </source>
</evidence>
<keyword evidence="8 14" id="KW-0862">Zinc</keyword>
<evidence type="ECO:0000256" key="8">
    <source>
        <dbReference type="ARBA" id="ARBA00022833"/>
    </source>
</evidence>
<comment type="subcellular location">
    <subcellularLocation>
        <location evidence="1 12">Secreted</location>
    </subcellularLocation>
</comment>
<feature type="domain" description="CUB" evidence="16">
    <location>
        <begin position="308"/>
        <end position="425"/>
    </location>
</feature>
<dbReference type="PROSITE" id="PS01180">
    <property type="entry name" value="CUB"/>
    <property type="match status" value="1"/>
</dbReference>
<feature type="signal peptide" evidence="12 15">
    <location>
        <begin position="1"/>
        <end position="24"/>
    </location>
</feature>
<dbReference type="GO" id="GO:0006508">
    <property type="term" value="P:proteolysis"/>
    <property type="evidence" value="ECO:0007669"/>
    <property type="project" value="UniProtKB-KW"/>
</dbReference>
<dbReference type="GO" id="GO:0018996">
    <property type="term" value="P:molting cycle, collagen and cuticulin-based cuticle"/>
    <property type="evidence" value="ECO:0007669"/>
    <property type="project" value="InterPro"/>
</dbReference>
<keyword evidence="3" id="KW-0245">EGF-like domain</keyword>
<feature type="binding site" evidence="14">
    <location>
        <position position="164"/>
    </location>
    <ligand>
        <name>Zn(2+)</name>
        <dbReference type="ChEBI" id="CHEBI:29105"/>
        <note>catalytic</note>
    </ligand>
</feature>
<evidence type="ECO:0000256" key="1">
    <source>
        <dbReference type="ARBA" id="ARBA00004613"/>
    </source>
</evidence>
<evidence type="ECO:0000256" key="13">
    <source>
        <dbReference type="PROSITE-ProRule" id="PRU00059"/>
    </source>
</evidence>
<keyword evidence="6 12" id="KW-0732">Signal</keyword>
<evidence type="ECO:0000313" key="18">
    <source>
        <dbReference type="Proteomes" id="UP000025227"/>
    </source>
</evidence>
<dbReference type="GO" id="GO:0008270">
    <property type="term" value="F:zinc ion binding"/>
    <property type="evidence" value="ECO:0007669"/>
    <property type="project" value="UniProtKB-UniRule"/>
</dbReference>
<dbReference type="InterPro" id="IPR001506">
    <property type="entry name" value="Peptidase_M12A"/>
</dbReference>
<dbReference type="Pfam" id="PF01400">
    <property type="entry name" value="Astacin"/>
    <property type="match status" value="1"/>
</dbReference>
<dbReference type="InterPro" id="IPR000859">
    <property type="entry name" value="CUB_dom"/>
</dbReference>
<dbReference type="OMA" id="FINGPAC"/>
<protein>
    <recommendedName>
        <fullName evidence="12">Zinc metalloproteinase</fullName>
    </recommendedName>
</protein>
<keyword evidence="7 14" id="KW-0378">Hydrolase</keyword>
<comment type="cofactor">
    <cofactor evidence="14 15">
        <name>Zn(2+)</name>
        <dbReference type="ChEBI" id="CHEBI:29105"/>
    </cofactor>
    <text evidence="14 15">Binds 1 zinc ion per subunit.</text>
</comment>
<dbReference type="Gene3D" id="3.40.390.10">
    <property type="entry name" value="Collagenase (Catalytic Domain)"/>
    <property type="match status" value="1"/>
</dbReference>
<evidence type="ECO:0000256" key="15">
    <source>
        <dbReference type="RuleBase" id="RU361183"/>
    </source>
</evidence>
<evidence type="ECO:0000256" key="5">
    <source>
        <dbReference type="ARBA" id="ARBA00022723"/>
    </source>
</evidence>
<feature type="binding site" evidence="14">
    <location>
        <position position="168"/>
    </location>
    <ligand>
        <name>Zn(2+)</name>
        <dbReference type="ChEBI" id="CHEBI:29105"/>
        <note>catalytic</note>
    </ligand>
</feature>
<keyword evidence="5 14" id="KW-0479">Metal-binding</keyword>
<evidence type="ECO:0000256" key="7">
    <source>
        <dbReference type="ARBA" id="ARBA00022801"/>
    </source>
</evidence>
<dbReference type="InterPro" id="IPR006026">
    <property type="entry name" value="Peptidase_Metallo"/>
</dbReference>
<evidence type="ECO:0000256" key="11">
    <source>
        <dbReference type="ARBA" id="ARBA00023180"/>
    </source>
</evidence>
<evidence type="ECO:0000313" key="19">
    <source>
        <dbReference type="WBParaSite" id="HCON_00101620-00001"/>
    </source>
</evidence>
<dbReference type="OrthoDB" id="291007at2759"/>
<dbReference type="WBParaSite" id="HCON_00101620-00001">
    <property type="protein sequence ID" value="HCON_00101620-00001"/>
    <property type="gene ID" value="HCON_00101620"/>
</dbReference>
<feature type="active site" evidence="14">
    <location>
        <position position="165"/>
    </location>
</feature>
<dbReference type="SUPFAM" id="SSF49854">
    <property type="entry name" value="Spermadhesin, CUB domain"/>
    <property type="match status" value="1"/>
</dbReference>
<dbReference type="SMART" id="SM00235">
    <property type="entry name" value="ZnMc"/>
    <property type="match status" value="1"/>
</dbReference>
<evidence type="ECO:0000256" key="3">
    <source>
        <dbReference type="ARBA" id="ARBA00022536"/>
    </source>
</evidence>
<evidence type="ECO:0000256" key="9">
    <source>
        <dbReference type="ARBA" id="ARBA00023049"/>
    </source>
</evidence>
<feature type="binding site" evidence="14">
    <location>
        <position position="174"/>
    </location>
    <ligand>
        <name>Zn(2+)</name>
        <dbReference type="ChEBI" id="CHEBI:29105"/>
        <note>catalytic</note>
    </ligand>
</feature>
<dbReference type="PANTHER" id="PTHR10127">
    <property type="entry name" value="DISCOIDIN, CUB, EGF, LAMININ , AND ZINC METALLOPROTEASE DOMAIN CONTAINING"/>
    <property type="match status" value="1"/>
</dbReference>
<dbReference type="PANTHER" id="PTHR10127:SF831">
    <property type="entry name" value="ZINC METALLOPROTEINASE NAS-37"/>
    <property type="match status" value="1"/>
</dbReference>
<evidence type="ECO:0000259" key="17">
    <source>
        <dbReference type="PROSITE" id="PS51864"/>
    </source>
</evidence>
<feature type="chain" id="PRO_5029946166" description="Zinc metalloproteinase" evidence="12 15">
    <location>
        <begin position="25"/>
        <end position="425"/>
    </location>
</feature>
<organism evidence="18 19">
    <name type="scientific">Haemonchus contortus</name>
    <name type="common">Barber pole worm</name>
    <dbReference type="NCBI Taxonomy" id="6289"/>
    <lineage>
        <taxon>Eukaryota</taxon>
        <taxon>Metazoa</taxon>
        <taxon>Ecdysozoa</taxon>
        <taxon>Nematoda</taxon>
        <taxon>Chromadorea</taxon>
        <taxon>Rhabditida</taxon>
        <taxon>Rhabditina</taxon>
        <taxon>Rhabditomorpha</taxon>
        <taxon>Strongyloidea</taxon>
        <taxon>Trichostrongylidae</taxon>
        <taxon>Haemonchus</taxon>
    </lineage>
</organism>
<keyword evidence="9 14" id="KW-0482">Metalloprotease</keyword>
<accession>A0A7I4YJK1</accession>
<evidence type="ECO:0000256" key="14">
    <source>
        <dbReference type="PROSITE-ProRule" id="PRU01211"/>
    </source>
</evidence>
<evidence type="ECO:0000256" key="6">
    <source>
        <dbReference type="ARBA" id="ARBA00022729"/>
    </source>
</evidence>
<dbReference type="PROSITE" id="PS51864">
    <property type="entry name" value="ASTACIN"/>
    <property type="match status" value="1"/>
</dbReference>
<name>A0A7I4YJK1_HAECO</name>
<dbReference type="GO" id="GO:0004222">
    <property type="term" value="F:metalloendopeptidase activity"/>
    <property type="evidence" value="ECO:0007669"/>
    <property type="project" value="UniProtKB-UniRule"/>
</dbReference>
<sequence length="425" mass="48412">SLRISFGRTIGTMLILMLLRNYRCFLEGTKASAVQGTAIIPPSEATDEYPNEGVTTLASEHFEASVNPFSRQKRQIDRRSTRWVGNKVFYYFDPSVEEEAREIVKRALSYIAARTCIDFHEDPTAINRIRVNKGRICFSFVGMQGGEQDLFLNRACSTVGSVVHEIMHALGIWHMQMRDDRDRYIRVNLSSVPKGKEINYGYFDKSRVINYTPYDYGSVMHYDAKSFAKSGISLIPLQKRFLQTIGSKIPSFYDILMINAHCKCNARCAASQTAICFNDGMPNPRDCSVCLCPTGYGGAYCNRRPAGCGETLRASPLWRTETISFERTPTHTDRIGYMMCTYWIKAPPRRKIQIQVTKVPTTLCEYGCTKNAIEPKTLKDKRATNPRICCQEQLYEILTSKLNPAPIFSYSMNTTSTFTFQYKYI</sequence>
<feature type="domain" description="Peptidase M12A" evidence="17">
    <location>
        <begin position="74"/>
        <end position="265"/>
    </location>
</feature>
<dbReference type="SUPFAM" id="SSF55486">
    <property type="entry name" value="Metalloproteases ('zincins'), catalytic domain"/>
    <property type="match status" value="1"/>
</dbReference>
<dbReference type="AlphaFoldDB" id="A0A7I4YJK1"/>
<reference evidence="19" key="1">
    <citation type="submission" date="2020-12" db="UniProtKB">
        <authorList>
            <consortium name="WormBaseParasite"/>
        </authorList>
    </citation>
    <scope>IDENTIFICATION</scope>
    <source>
        <strain evidence="19">MHco3</strain>
    </source>
</reference>
<keyword evidence="10" id="KW-1015">Disulfide bond</keyword>
<dbReference type="PRINTS" id="PR00480">
    <property type="entry name" value="ASTACIN"/>
</dbReference>
<dbReference type="CDD" id="cd04280">
    <property type="entry name" value="ZnMc_astacin_like"/>
    <property type="match status" value="1"/>
</dbReference>
<proteinExistence type="predicted"/>
<keyword evidence="4 14" id="KW-0645">Protease</keyword>
<dbReference type="PIRSF" id="PIRSF036365">
    <property type="entry name" value="Astacin_nematoda"/>
    <property type="match status" value="1"/>
</dbReference>
<keyword evidence="2 12" id="KW-0964">Secreted</keyword>
<evidence type="ECO:0000256" key="12">
    <source>
        <dbReference type="PIRNR" id="PIRNR036365"/>
    </source>
</evidence>
<evidence type="ECO:0000256" key="4">
    <source>
        <dbReference type="ARBA" id="ARBA00022670"/>
    </source>
</evidence>
<evidence type="ECO:0000259" key="16">
    <source>
        <dbReference type="PROSITE" id="PS01180"/>
    </source>
</evidence>
<dbReference type="GO" id="GO:0005576">
    <property type="term" value="C:extracellular region"/>
    <property type="evidence" value="ECO:0007669"/>
    <property type="project" value="UniProtKB-SubCell"/>
</dbReference>
<dbReference type="InterPro" id="IPR034035">
    <property type="entry name" value="Astacin-like_dom"/>
</dbReference>
<dbReference type="InterPro" id="IPR035914">
    <property type="entry name" value="Sperma_CUB_dom_sf"/>
</dbReference>
<dbReference type="Proteomes" id="UP000025227">
    <property type="component" value="Unplaced"/>
</dbReference>
<keyword evidence="11" id="KW-0325">Glycoprotein</keyword>